<keyword evidence="3" id="KW-1185">Reference proteome</keyword>
<accession>A0A6L5A5B5</accession>
<gene>
    <name evidence="1" type="ORF">GBO79_02070</name>
    <name evidence="2" type="ORF">ITQ97_00950</name>
</gene>
<evidence type="ECO:0008006" key="5">
    <source>
        <dbReference type="Google" id="ProtNLM"/>
    </source>
</evidence>
<dbReference type="RefSeq" id="WP_159251140.1">
    <property type="nucleotide sequence ID" value="NZ_JABJXG010000014.1"/>
</dbReference>
<dbReference type="Proteomes" id="UP000743107">
    <property type="component" value="Unassembled WGS sequence"/>
</dbReference>
<reference evidence="3" key="3">
    <citation type="submission" date="2020-03" db="EMBL/GenBank/DDBJ databases">
        <title>SpeciesPrimer: A bioinformatics pipeline dedicated to the design of qPCR primers for the quantification of bacterial species.</title>
        <authorList>
            <person name="Dreier M."/>
            <person name="Berthoud H."/>
            <person name="Shani N."/>
            <person name="Wechsler D."/>
            <person name="Junier P."/>
        </authorList>
    </citation>
    <scope>NUCLEOTIDE SEQUENCE [LARGE SCALE GENOMIC DNA]</scope>
    <source>
        <strain evidence="3">FAM13073</strain>
    </source>
</reference>
<name>A0A6L5A5B5_PEDPE</name>
<evidence type="ECO:0000313" key="1">
    <source>
        <dbReference type="EMBL" id="KAF0415129.1"/>
    </source>
</evidence>
<comment type="caution">
    <text evidence="2">The sequence shown here is derived from an EMBL/GenBank/DDBJ whole genome shotgun (WGS) entry which is preliminary data.</text>
</comment>
<protein>
    <recommendedName>
        <fullName evidence="5">DNA-binding protein</fullName>
    </recommendedName>
</protein>
<evidence type="ECO:0000313" key="4">
    <source>
        <dbReference type="Proteomes" id="UP000743107"/>
    </source>
</evidence>
<proteinExistence type="predicted"/>
<dbReference type="EMBL" id="JADOFV010000001">
    <property type="protein sequence ID" value="MBF7126406.1"/>
    <property type="molecule type" value="Genomic_DNA"/>
</dbReference>
<reference evidence="1 3" key="1">
    <citation type="submission" date="2019-10" db="EMBL/GenBank/DDBJ databases">
        <authorList>
            <person name="Irmler S."/>
            <person name="Berthoud H."/>
            <person name="Roetschi A."/>
            <person name="Arias E."/>
            <person name="Shani N."/>
            <person name="Wuethrich D."/>
            <person name="Bruggmann R."/>
        </authorList>
    </citation>
    <scope>NUCLEOTIDE SEQUENCE [LARGE SCALE GENOMIC DNA]</scope>
    <source>
        <strain evidence="1 3">FAM13073</strain>
    </source>
</reference>
<evidence type="ECO:0000313" key="3">
    <source>
        <dbReference type="Proteomes" id="UP000472573"/>
    </source>
</evidence>
<dbReference type="EMBL" id="WENB01000001">
    <property type="protein sequence ID" value="KAF0415129.1"/>
    <property type="molecule type" value="Genomic_DNA"/>
</dbReference>
<dbReference type="Proteomes" id="UP000472573">
    <property type="component" value="Unassembled WGS sequence"/>
</dbReference>
<reference evidence="2" key="4">
    <citation type="submission" date="2020-11" db="EMBL/GenBank/DDBJ databases">
        <title>Antibiotic susceptibility profiles of Pediococcus pentosaceus from various origins and their implications for the safety assessment of strains with food-technology applications.</title>
        <authorList>
            <person name="Shani N."/>
            <person name="Oberhaensli S."/>
            <person name="Arias E."/>
        </authorList>
    </citation>
    <scope>NUCLEOTIDE SEQUENCE</scope>
    <source>
        <strain evidence="2">FAM 19164</strain>
    </source>
</reference>
<dbReference type="AlphaFoldDB" id="A0A6L5A5B5"/>
<evidence type="ECO:0000313" key="2">
    <source>
        <dbReference type="EMBL" id="MBF7126406.1"/>
    </source>
</evidence>
<reference evidence="1" key="2">
    <citation type="submission" date="2019-12" db="EMBL/GenBank/DDBJ databases">
        <title>SpeciesPrimer: A bioinformatics pipeline dedicated to the design of qPCR primers for the quantification of bacterial species.</title>
        <authorList>
            <person name="Dreier M."/>
            <person name="Berthoud H."/>
            <person name="Shani N."/>
            <person name="Wechsler D."/>
            <person name="Junier P."/>
        </authorList>
    </citation>
    <scope>NUCLEOTIDE SEQUENCE</scope>
    <source>
        <strain evidence="1">FAM13073</strain>
    </source>
</reference>
<organism evidence="2 4">
    <name type="scientific">Pediococcus pentosaceus</name>
    <dbReference type="NCBI Taxonomy" id="1255"/>
    <lineage>
        <taxon>Bacteria</taxon>
        <taxon>Bacillati</taxon>
        <taxon>Bacillota</taxon>
        <taxon>Bacilli</taxon>
        <taxon>Lactobacillales</taxon>
        <taxon>Lactobacillaceae</taxon>
        <taxon>Pediococcus</taxon>
    </lineage>
</organism>
<sequence length="69" mass="8001">MTVNKNRLSDDKYPMLMDKKTVAEYLGVSKSSVDVFLLNDNLSTAAFEPSKLKRNFFIKTKVNKWLEEL</sequence>